<dbReference type="InterPro" id="IPR000659">
    <property type="entry name" value="Pyridox_Oxase"/>
</dbReference>
<evidence type="ECO:0000256" key="7">
    <source>
        <dbReference type="PIRSR" id="PIRSR000190-2"/>
    </source>
</evidence>
<dbReference type="InterPro" id="IPR012349">
    <property type="entry name" value="Split_barrel_FMN-bd"/>
</dbReference>
<evidence type="ECO:0000313" key="10">
    <source>
        <dbReference type="EMBL" id="SEF16610.1"/>
    </source>
</evidence>
<comment type="function">
    <text evidence="5">Catalyzes the oxidation of either pyridoxine 5'-phosphate (PNP) or pyridoxamine 5'-phosphate (PMP) into pyridoxal 5'-phosphate (PLP).</text>
</comment>
<dbReference type="Proteomes" id="UP000181980">
    <property type="component" value="Unassembled WGS sequence"/>
</dbReference>
<keyword evidence="2 5" id="KW-0285">Flavoprotein</keyword>
<feature type="binding site" evidence="5 7">
    <location>
        <position position="188"/>
    </location>
    <ligand>
        <name>FMN</name>
        <dbReference type="ChEBI" id="CHEBI:58210"/>
    </ligand>
</feature>
<dbReference type="AlphaFoldDB" id="A0A1H5PRY5"/>
<accession>A0A1H5PRY5</accession>
<feature type="binding site" evidence="5 7">
    <location>
        <begin position="55"/>
        <end position="60"/>
    </location>
    <ligand>
        <name>FMN</name>
        <dbReference type="ChEBI" id="CHEBI:58210"/>
    </ligand>
</feature>
<dbReference type="EC" id="1.4.3.5" evidence="5"/>
<evidence type="ECO:0000256" key="1">
    <source>
        <dbReference type="ARBA" id="ARBA00007301"/>
    </source>
</evidence>
<dbReference type="Gene3D" id="2.30.110.10">
    <property type="entry name" value="Electron Transport, Fmn-binding Protein, Chain A"/>
    <property type="match status" value="1"/>
</dbReference>
<feature type="binding site" evidence="5 6">
    <location>
        <begin position="184"/>
        <end position="186"/>
    </location>
    <ligand>
        <name>substrate</name>
    </ligand>
</feature>
<feature type="binding site" evidence="5 6">
    <location>
        <position position="60"/>
    </location>
    <ligand>
        <name>substrate</name>
    </ligand>
</feature>
<organism evidence="10 11">
    <name type="scientific">Jiangella alba</name>
    <dbReference type="NCBI Taxonomy" id="561176"/>
    <lineage>
        <taxon>Bacteria</taxon>
        <taxon>Bacillati</taxon>
        <taxon>Actinomycetota</taxon>
        <taxon>Actinomycetes</taxon>
        <taxon>Jiangellales</taxon>
        <taxon>Jiangellaceae</taxon>
        <taxon>Jiangella</taxon>
    </lineage>
</organism>
<dbReference type="HAMAP" id="MF_01629">
    <property type="entry name" value="PdxH"/>
    <property type="match status" value="1"/>
</dbReference>
<keyword evidence="5" id="KW-0664">Pyridoxine biosynthesis</keyword>
<evidence type="ECO:0000256" key="3">
    <source>
        <dbReference type="ARBA" id="ARBA00022643"/>
    </source>
</evidence>
<dbReference type="Pfam" id="PF10590">
    <property type="entry name" value="PNP_phzG_C"/>
    <property type="match status" value="1"/>
</dbReference>
<name>A0A1H5PRY5_9ACTN</name>
<dbReference type="GO" id="GO:0004733">
    <property type="term" value="F:pyridoxamine phosphate oxidase activity"/>
    <property type="evidence" value="ECO:0007669"/>
    <property type="project" value="UniProtKB-UniRule"/>
</dbReference>
<evidence type="ECO:0000259" key="9">
    <source>
        <dbReference type="Pfam" id="PF10590"/>
    </source>
</evidence>
<keyword evidence="3 5" id="KW-0288">FMN</keyword>
<comment type="subunit">
    <text evidence="5">Homodimer.</text>
</comment>
<dbReference type="InterPro" id="IPR011576">
    <property type="entry name" value="Pyridox_Oxase_N"/>
</dbReference>
<dbReference type="PROSITE" id="PS01064">
    <property type="entry name" value="PYRIDOX_OXIDASE"/>
    <property type="match status" value="1"/>
</dbReference>
<feature type="binding site" evidence="5 6">
    <location>
        <position position="125"/>
    </location>
    <ligand>
        <name>substrate</name>
    </ligand>
</feature>
<feature type="binding site" evidence="5 7">
    <location>
        <begin position="70"/>
        <end position="71"/>
    </location>
    <ligand>
        <name>FMN</name>
        <dbReference type="ChEBI" id="CHEBI:58210"/>
    </ligand>
</feature>
<feature type="binding site" evidence="5 7">
    <location>
        <position position="99"/>
    </location>
    <ligand>
        <name>FMN</name>
        <dbReference type="ChEBI" id="CHEBI:58210"/>
    </ligand>
</feature>
<evidence type="ECO:0000256" key="4">
    <source>
        <dbReference type="ARBA" id="ARBA00023002"/>
    </source>
</evidence>
<feature type="binding site" evidence="5 6">
    <location>
        <position position="117"/>
    </location>
    <ligand>
        <name>substrate</name>
    </ligand>
</feature>
<evidence type="ECO:0000256" key="5">
    <source>
        <dbReference type="HAMAP-Rule" id="MF_01629"/>
    </source>
</evidence>
<evidence type="ECO:0000256" key="2">
    <source>
        <dbReference type="ARBA" id="ARBA00022630"/>
    </source>
</evidence>
<feature type="binding site" evidence="5 7">
    <location>
        <position position="178"/>
    </location>
    <ligand>
        <name>FMN</name>
        <dbReference type="ChEBI" id="CHEBI:58210"/>
    </ligand>
</feature>
<dbReference type="PANTHER" id="PTHR10851:SF0">
    <property type="entry name" value="PYRIDOXINE-5'-PHOSPHATE OXIDASE"/>
    <property type="match status" value="1"/>
</dbReference>
<dbReference type="PANTHER" id="PTHR10851">
    <property type="entry name" value="PYRIDOXINE-5-PHOSPHATE OXIDASE"/>
    <property type="match status" value="1"/>
</dbReference>
<evidence type="ECO:0000259" key="8">
    <source>
        <dbReference type="Pfam" id="PF01243"/>
    </source>
</evidence>
<comment type="pathway">
    <text evidence="5">Cofactor metabolism; pyridoxal 5'-phosphate salvage; pyridoxal 5'-phosphate from pyridoxamine 5'-phosphate: step 1/1.</text>
</comment>
<comment type="catalytic activity">
    <reaction evidence="5">
        <text>pyridoxamine 5'-phosphate + O2 + H2O = pyridoxal 5'-phosphate + H2O2 + NH4(+)</text>
        <dbReference type="Rhea" id="RHEA:15817"/>
        <dbReference type="ChEBI" id="CHEBI:15377"/>
        <dbReference type="ChEBI" id="CHEBI:15379"/>
        <dbReference type="ChEBI" id="CHEBI:16240"/>
        <dbReference type="ChEBI" id="CHEBI:28938"/>
        <dbReference type="ChEBI" id="CHEBI:58451"/>
        <dbReference type="ChEBI" id="CHEBI:597326"/>
        <dbReference type="EC" id="1.4.3.5"/>
    </reaction>
</comment>
<feature type="binding site" evidence="5 6">
    <location>
        <position position="121"/>
    </location>
    <ligand>
        <name>substrate</name>
    </ligand>
</feature>
<protein>
    <recommendedName>
        <fullName evidence="5">Pyridoxine/pyridoxamine 5'-phosphate oxidase</fullName>
        <ecNumber evidence="5">1.4.3.5</ecNumber>
    </recommendedName>
    <alternativeName>
        <fullName evidence="5">PNP/PMP oxidase</fullName>
        <shortName evidence="5">PNPOx</shortName>
    </alternativeName>
    <alternativeName>
        <fullName evidence="5">Pyridoxal 5'-phosphate synthase</fullName>
    </alternativeName>
</protein>
<feature type="binding site" evidence="5 7">
    <location>
        <position position="77"/>
    </location>
    <ligand>
        <name>FMN</name>
        <dbReference type="ChEBI" id="CHEBI:58210"/>
    </ligand>
</feature>
<dbReference type="InterPro" id="IPR019576">
    <property type="entry name" value="Pyridoxamine_oxidase_dimer_C"/>
</dbReference>
<keyword evidence="11" id="KW-1185">Reference proteome</keyword>
<dbReference type="NCBIfam" id="NF004231">
    <property type="entry name" value="PRK05679.1"/>
    <property type="match status" value="1"/>
</dbReference>
<dbReference type="GO" id="GO:0010181">
    <property type="term" value="F:FMN binding"/>
    <property type="evidence" value="ECO:0007669"/>
    <property type="project" value="UniProtKB-UniRule"/>
</dbReference>
<reference evidence="11" key="1">
    <citation type="submission" date="2016-10" db="EMBL/GenBank/DDBJ databases">
        <authorList>
            <person name="Varghese N."/>
            <person name="Submissions S."/>
        </authorList>
    </citation>
    <scope>NUCLEOTIDE SEQUENCE [LARGE SCALE GENOMIC DNA]</scope>
    <source>
        <strain evidence="11">DSM 45237</strain>
    </source>
</reference>
<feature type="binding site" evidence="5 7">
    <location>
        <position position="76"/>
    </location>
    <ligand>
        <name>FMN</name>
        <dbReference type="ChEBI" id="CHEBI:58210"/>
    </ligand>
</feature>
<gene>
    <name evidence="5" type="primary">pdxH</name>
    <name evidence="10" type="ORF">SAMN04488561_5450</name>
</gene>
<feature type="binding site" evidence="5 7">
    <location>
        <begin position="134"/>
        <end position="135"/>
    </location>
    <ligand>
        <name>FMN</name>
        <dbReference type="ChEBI" id="CHEBI:58210"/>
    </ligand>
</feature>
<keyword evidence="4 5" id="KW-0560">Oxidoreductase</keyword>
<evidence type="ECO:0000313" key="11">
    <source>
        <dbReference type="Proteomes" id="UP000181980"/>
    </source>
</evidence>
<comment type="cofactor">
    <cofactor evidence="5 7">
        <name>FMN</name>
        <dbReference type="ChEBI" id="CHEBI:58210"/>
    </cofactor>
    <text evidence="5 7">Binds 1 FMN per subunit.</text>
</comment>
<dbReference type="GO" id="GO:0008615">
    <property type="term" value="P:pyridoxine biosynthetic process"/>
    <property type="evidence" value="ECO:0007669"/>
    <property type="project" value="UniProtKB-UniRule"/>
</dbReference>
<comment type="pathway">
    <text evidence="5">Cofactor metabolism; pyridoxal 5'-phosphate salvage; pyridoxal 5'-phosphate from pyridoxine 5'-phosphate: step 1/1.</text>
</comment>
<sequence length="216" mass="23803">MRRRYTSGRLLERDLAPDPFDEFRAWLHDAVTMGMAEPNAMVLGTTGADGRPSSRTVLLKGIDDGAFVFFTNTASRKATEIAANPWVSLCFPWIAMERQVLVCGAASTVSREATLAYWLTRPRESQIGAWASHQSTVIGTREVLEASAAAVGERFPGEVPLPDFWSGYRVVPDTVEFWQGGVARLHDRLRYRRASGGEDSASGGQEDAWVVERLAP</sequence>
<dbReference type="OrthoDB" id="9780392at2"/>
<dbReference type="EMBL" id="FNUC01000004">
    <property type="protein sequence ID" value="SEF16610.1"/>
    <property type="molecule type" value="Genomic_DNA"/>
</dbReference>
<dbReference type="UniPathway" id="UPA01068">
    <property type="reaction ID" value="UER00304"/>
</dbReference>
<feature type="binding site" evidence="6">
    <location>
        <begin position="2"/>
        <end position="5"/>
    </location>
    <ligand>
        <name>substrate</name>
    </ligand>
</feature>
<dbReference type="PIRSF" id="PIRSF000190">
    <property type="entry name" value="Pyd_amn-ph_oxd"/>
    <property type="match status" value="1"/>
</dbReference>
<feature type="domain" description="Pyridoxine 5'-phosphate oxidase dimerisation C-terminal" evidence="9">
    <location>
        <begin position="165"/>
        <end position="216"/>
    </location>
</feature>
<dbReference type="InterPro" id="IPR019740">
    <property type="entry name" value="Pyridox_Oxase_CS"/>
</dbReference>
<dbReference type="STRING" id="561176.SAMN04488561_5450"/>
<proteinExistence type="inferred from homology"/>
<comment type="catalytic activity">
    <reaction evidence="5">
        <text>pyridoxine 5'-phosphate + O2 = pyridoxal 5'-phosphate + H2O2</text>
        <dbReference type="Rhea" id="RHEA:15149"/>
        <dbReference type="ChEBI" id="CHEBI:15379"/>
        <dbReference type="ChEBI" id="CHEBI:16240"/>
        <dbReference type="ChEBI" id="CHEBI:58589"/>
        <dbReference type="ChEBI" id="CHEBI:597326"/>
        <dbReference type="EC" id="1.4.3.5"/>
    </reaction>
</comment>
<comment type="similarity">
    <text evidence="1 5">Belongs to the pyridoxamine 5'-phosphate oxidase family.</text>
</comment>
<dbReference type="Pfam" id="PF01243">
    <property type="entry name" value="PNPOx_N"/>
    <property type="match status" value="1"/>
</dbReference>
<feature type="domain" description="Pyridoxamine 5'-phosphate oxidase N-terminal" evidence="8">
    <location>
        <begin position="30"/>
        <end position="152"/>
    </location>
</feature>
<dbReference type="NCBIfam" id="TIGR00558">
    <property type="entry name" value="pdxH"/>
    <property type="match status" value="1"/>
</dbReference>
<dbReference type="SUPFAM" id="SSF50475">
    <property type="entry name" value="FMN-binding split barrel"/>
    <property type="match status" value="1"/>
</dbReference>
<evidence type="ECO:0000256" key="6">
    <source>
        <dbReference type="PIRSR" id="PIRSR000190-1"/>
    </source>
</evidence>